<keyword evidence="2" id="KW-1185">Reference proteome</keyword>
<name>A0ACC0TVR3_9AGAM</name>
<evidence type="ECO:0000313" key="1">
    <source>
        <dbReference type="EMBL" id="KAI9450332.1"/>
    </source>
</evidence>
<gene>
    <name evidence="1" type="ORF">F5148DRAFT_1152857</name>
</gene>
<dbReference type="Proteomes" id="UP001207468">
    <property type="component" value="Unassembled WGS sequence"/>
</dbReference>
<dbReference type="EMBL" id="JAGFNK010000440">
    <property type="protein sequence ID" value="KAI9450332.1"/>
    <property type="molecule type" value="Genomic_DNA"/>
</dbReference>
<proteinExistence type="predicted"/>
<organism evidence="1 2">
    <name type="scientific">Russula earlei</name>
    <dbReference type="NCBI Taxonomy" id="71964"/>
    <lineage>
        <taxon>Eukaryota</taxon>
        <taxon>Fungi</taxon>
        <taxon>Dikarya</taxon>
        <taxon>Basidiomycota</taxon>
        <taxon>Agaricomycotina</taxon>
        <taxon>Agaricomycetes</taxon>
        <taxon>Russulales</taxon>
        <taxon>Russulaceae</taxon>
        <taxon>Russula</taxon>
    </lineage>
</organism>
<protein>
    <submittedName>
        <fullName evidence="1">Uncharacterized protein</fullName>
    </submittedName>
</protein>
<evidence type="ECO:0000313" key="2">
    <source>
        <dbReference type="Proteomes" id="UP001207468"/>
    </source>
</evidence>
<comment type="caution">
    <text evidence="1">The sequence shown here is derived from an EMBL/GenBank/DDBJ whole genome shotgun (WGS) entry which is preliminary data.</text>
</comment>
<accession>A0ACC0TVR3</accession>
<reference evidence="1" key="1">
    <citation type="submission" date="2021-03" db="EMBL/GenBank/DDBJ databases">
        <title>Evolutionary priming and transition to the ectomycorrhizal habit in an iconic lineage of mushroom-forming fungi: is preadaptation a requirement?</title>
        <authorList>
            <consortium name="DOE Joint Genome Institute"/>
            <person name="Looney B.P."/>
            <person name="Miyauchi S."/>
            <person name="Morin E."/>
            <person name="Drula E."/>
            <person name="Courty P.E."/>
            <person name="Chicoki N."/>
            <person name="Fauchery L."/>
            <person name="Kohler A."/>
            <person name="Kuo A."/>
            <person name="LaButti K."/>
            <person name="Pangilinan J."/>
            <person name="Lipzen A."/>
            <person name="Riley R."/>
            <person name="Andreopoulos W."/>
            <person name="He G."/>
            <person name="Johnson J."/>
            <person name="Barry K.W."/>
            <person name="Grigoriev I.V."/>
            <person name="Nagy L."/>
            <person name="Hibbett D."/>
            <person name="Henrissat B."/>
            <person name="Matheny P.B."/>
            <person name="Labbe J."/>
            <person name="Martin A.F."/>
        </authorList>
    </citation>
    <scope>NUCLEOTIDE SEQUENCE</scope>
    <source>
        <strain evidence="1">BPL698</strain>
    </source>
</reference>
<sequence length="221" mass="24361">MDYSTAPIRSINLPGPNGNPASCLLKRVSKFGILPVTAIGTLFWYNEWKYQLPTPVPQGYMPVQPGASIALPASLQHIGGKPLFLHFFNPDCPCSKFNIGQFQSLVQEYGTRVDFRVVAITQKHYSVNDIQKKFAITLPVVFNDSLATLCGVYSTPQVALLDAGNRLFYRGNYNKSRYCADEKTSYAKMAISGLLNSQVNTQLFSQAALTSYGCSLPGCNR</sequence>